<proteinExistence type="predicted"/>
<gene>
    <name evidence="1" type="ORF">GYS09_15040</name>
    <name evidence="2" type="ORF">GYX23_08725</name>
    <name evidence="3" type="ORF">GYY14_14930</name>
</gene>
<dbReference type="EMBL" id="DAAIJL010000020">
    <property type="protein sequence ID" value="HAB8558597.1"/>
    <property type="molecule type" value="Genomic_DNA"/>
</dbReference>
<comment type="caution">
    <text evidence="3">The sequence shown here is derived from an EMBL/GenBank/DDBJ whole genome shotgun (WGS) entry which is preliminary data.</text>
</comment>
<organism evidence="3">
    <name type="scientific">Listeria monocytogenes</name>
    <dbReference type="NCBI Taxonomy" id="1639"/>
    <lineage>
        <taxon>Bacteria</taxon>
        <taxon>Bacillati</taxon>
        <taxon>Bacillota</taxon>
        <taxon>Bacilli</taxon>
        <taxon>Bacillales</taxon>
        <taxon>Listeriaceae</taxon>
        <taxon>Listeria</taxon>
    </lineage>
</organism>
<dbReference type="RefSeq" id="WP_159420750.1">
    <property type="nucleotide sequence ID" value="NZ_CP013724.1"/>
</dbReference>
<dbReference type="Proteomes" id="UP000842809">
    <property type="component" value="Unassembled WGS sequence"/>
</dbReference>
<dbReference type="Proteomes" id="UP000841146">
    <property type="component" value="Unassembled WGS sequence"/>
</dbReference>
<evidence type="ECO:0000313" key="5">
    <source>
        <dbReference type="Proteomes" id="UP000844415"/>
    </source>
</evidence>
<dbReference type="AlphaFoldDB" id="A0A7V0FXE2"/>
<sequence>MEENNEQTISKIMGILIKSELNAYEVIELLSNVQSTYLKRSWHISINKKAD</sequence>
<dbReference type="EMBL" id="DAAJFY010000016">
    <property type="protein sequence ID" value="HAC0276658.1"/>
    <property type="molecule type" value="Genomic_DNA"/>
</dbReference>
<reference evidence="3" key="2">
    <citation type="submission" date="2020-01" db="EMBL/GenBank/DDBJ databases">
        <authorList>
            <consortium name="NCBI Pathogen Detection Project"/>
        </authorList>
    </citation>
    <scope>NUCLEOTIDE SEQUENCE</scope>
    <source>
        <strain evidence="1">CFIAFB20100120</strain>
        <strain evidence="3">CFIAFB20170037</strain>
        <strain evidence="2">CFIAFB20170045</strain>
    </source>
</reference>
<evidence type="ECO:0000313" key="2">
    <source>
        <dbReference type="EMBL" id="HAC0013078.1"/>
    </source>
</evidence>
<protein>
    <submittedName>
        <fullName evidence="3">Uncharacterized protein</fullName>
    </submittedName>
</protein>
<evidence type="ECO:0000313" key="4">
    <source>
        <dbReference type="Proteomes" id="UP000841146"/>
    </source>
</evidence>
<evidence type="ECO:0000313" key="1">
    <source>
        <dbReference type="EMBL" id="HAB8558597.1"/>
    </source>
</evidence>
<dbReference type="EMBL" id="DAAJCS010000005">
    <property type="protein sequence ID" value="HAC0013078.1"/>
    <property type="molecule type" value="Genomic_DNA"/>
</dbReference>
<accession>A0A7V0FXE2</accession>
<dbReference type="Proteomes" id="UP000844415">
    <property type="component" value="Unassembled WGS sequence"/>
</dbReference>
<name>A0A7V0FXE2_LISMN</name>
<reference evidence="4 5" key="1">
    <citation type="journal article" date="2018" name="Genome Biol.">
        <title>SKESA: strategic k-mer extension for scrupulous assemblies.</title>
        <authorList>
            <person name="Souvorov A."/>
            <person name="Agarwala R."/>
            <person name="Lipman D.J."/>
        </authorList>
    </citation>
    <scope>NUCLEOTIDE SEQUENCE [LARGE SCALE GENOMIC DNA]</scope>
    <source>
        <strain evidence="1 5">CFIAFB20100120</strain>
        <strain>CFIAFB20170037</strain>
        <strain evidence="2 4">CFIAFB20170045</strain>
    </source>
</reference>
<evidence type="ECO:0000313" key="3">
    <source>
        <dbReference type="EMBL" id="HAC0276658.1"/>
    </source>
</evidence>